<keyword evidence="12" id="KW-0812">Transmembrane</keyword>
<dbReference type="InterPro" id="IPR004358">
    <property type="entry name" value="Sig_transdc_His_kin-like_C"/>
</dbReference>
<dbReference type="Gene3D" id="3.30.450.20">
    <property type="entry name" value="PAS domain"/>
    <property type="match status" value="1"/>
</dbReference>
<dbReference type="InterPro" id="IPR035965">
    <property type="entry name" value="PAS-like_dom_sf"/>
</dbReference>
<comment type="catalytic activity">
    <reaction evidence="1">
        <text>ATP + protein L-histidine = ADP + protein N-phospho-L-histidine.</text>
        <dbReference type="EC" id="2.7.13.3"/>
    </reaction>
</comment>
<dbReference type="GO" id="GO:0000155">
    <property type="term" value="F:phosphorelay sensor kinase activity"/>
    <property type="evidence" value="ECO:0007669"/>
    <property type="project" value="InterPro"/>
</dbReference>
<dbReference type="FunFam" id="1.10.287.130:FF:000008">
    <property type="entry name" value="Two-component sensor histidine kinase"/>
    <property type="match status" value="1"/>
</dbReference>
<organism evidence="15 16">
    <name type="scientific">Eiseniibacteriota bacterium</name>
    <dbReference type="NCBI Taxonomy" id="2212470"/>
    <lineage>
        <taxon>Bacteria</taxon>
        <taxon>Candidatus Eiseniibacteriota</taxon>
    </lineage>
</organism>
<keyword evidence="5" id="KW-0597">Phosphoprotein</keyword>
<dbReference type="GO" id="GO:0005886">
    <property type="term" value="C:plasma membrane"/>
    <property type="evidence" value="ECO:0007669"/>
    <property type="project" value="UniProtKB-SubCell"/>
</dbReference>
<dbReference type="SUPFAM" id="SSF55785">
    <property type="entry name" value="PYP-like sensor domain (PAS domain)"/>
    <property type="match status" value="1"/>
</dbReference>
<evidence type="ECO:0000259" key="14">
    <source>
        <dbReference type="PROSITE" id="PS50885"/>
    </source>
</evidence>
<name>A0A933SDU6_UNCEI</name>
<evidence type="ECO:0000256" key="3">
    <source>
        <dbReference type="ARBA" id="ARBA00012438"/>
    </source>
</evidence>
<dbReference type="CDD" id="cd06225">
    <property type="entry name" value="HAMP"/>
    <property type="match status" value="1"/>
</dbReference>
<dbReference type="EMBL" id="JACRIW010000090">
    <property type="protein sequence ID" value="MBI5170302.1"/>
    <property type="molecule type" value="Genomic_DNA"/>
</dbReference>
<reference evidence="15" key="1">
    <citation type="submission" date="2020-07" db="EMBL/GenBank/DDBJ databases">
        <title>Huge and variable diversity of episymbiotic CPR bacteria and DPANN archaea in groundwater ecosystems.</title>
        <authorList>
            <person name="He C.Y."/>
            <person name="Keren R."/>
            <person name="Whittaker M."/>
            <person name="Farag I.F."/>
            <person name="Doudna J."/>
            <person name="Cate J.H.D."/>
            <person name="Banfield J.F."/>
        </authorList>
    </citation>
    <scope>NUCLEOTIDE SEQUENCE</scope>
    <source>
        <strain evidence="15">NC_groundwater_1813_Pr3_B-0.1um_71_17</strain>
    </source>
</reference>
<accession>A0A933SDU6</accession>
<gene>
    <name evidence="15" type="ORF">HZA61_12510</name>
</gene>
<proteinExistence type="predicted"/>
<evidence type="ECO:0000256" key="7">
    <source>
        <dbReference type="ARBA" id="ARBA00022741"/>
    </source>
</evidence>
<evidence type="ECO:0000259" key="13">
    <source>
        <dbReference type="PROSITE" id="PS50109"/>
    </source>
</evidence>
<comment type="caution">
    <text evidence="15">The sequence shown here is derived from an EMBL/GenBank/DDBJ whole genome shotgun (WGS) entry which is preliminary data.</text>
</comment>
<dbReference type="InterPro" id="IPR003660">
    <property type="entry name" value="HAMP_dom"/>
</dbReference>
<dbReference type="GO" id="GO:0007234">
    <property type="term" value="P:osmosensory signaling via phosphorelay pathway"/>
    <property type="evidence" value="ECO:0007669"/>
    <property type="project" value="TreeGrafter"/>
</dbReference>
<dbReference type="PANTHER" id="PTHR42878:SF7">
    <property type="entry name" value="SENSOR HISTIDINE KINASE GLRK"/>
    <property type="match status" value="1"/>
</dbReference>
<evidence type="ECO:0000256" key="5">
    <source>
        <dbReference type="ARBA" id="ARBA00022553"/>
    </source>
</evidence>
<dbReference type="InterPro" id="IPR013656">
    <property type="entry name" value="PAS_4"/>
</dbReference>
<dbReference type="Pfam" id="PF08448">
    <property type="entry name" value="PAS_4"/>
    <property type="match status" value="1"/>
</dbReference>
<dbReference type="PRINTS" id="PR00344">
    <property type="entry name" value="BCTRLSENSOR"/>
</dbReference>
<dbReference type="SMART" id="SM00388">
    <property type="entry name" value="HisKA"/>
    <property type="match status" value="1"/>
</dbReference>
<dbReference type="PANTHER" id="PTHR42878">
    <property type="entry name" value="TWO-COMPONENT HISTIDINE KINASE"/>
    <property type="match status" value="1"/>
</dbReference>
<dbReference type="InterPro" id="IPR036890">
    <property type="entry name" value="HATPase_C_sf"/>
</dbReference>
<dbReference type="SMART" id="SM00387">
    <property type="entry name" value="HATPase_c"/>
    <property type="match status" value="1"/>
</dbReference>
<dbReference type="FunFam" id="3.30.565.10:FF:000023">
    <property type="entry name" value="PAS domain-containing sensor histidine kinase"/>
    <property type="match status" value="1"/>
</dbReference>
<dbReference type="PROSITE" id="PS50885">
    <property type="entry name" value="HAMP"/>
    <property type="match status" value="1"/>
</dbReference>
<evidence type="ECO:0000256" key="11">
    <source>
        <dbReference type="ARBA" id="ARBA00023136"/>
    </source>
</evidence>
<keyword evidence="7" id="KW-0547">Nucleotide-binding</keyword>
<keyword evidence="4" id="KW-1003">Cell membrane</keyword>
<dbReference type="AlphaFoldDB" id="A0A933SDU6"/>
<comment type="subcellular location">
    <subcellularLocation>
        <location evidence="2">Cell membrane</location>
    </subcellularLocation>
</comment>
<dbReference type="GO" id="GO:0000156">
    <property type="term" value="F:phosphorelay response regulator activity"/>
    <property type="evidence" value="ECO:0007669"/>
    <property type="project" value="TreeGrafter"/>
</dbReference>
<dbReference type="InterPro" id="IPR003594">
    <property type="entry name" value="HATPase_dom"/>
</dbReference>
<dbReference type="InterPro" id="IPR036097">
    <property type="entry name" value="HisK_dim/P_sf"/>
</dbReference>
<evidence type="ECO:0000256" key="9">
    <source>
        <dbReference type="ARBA" id="ARBA00022840"/>
    </source>
</evidence>
<dbReference type="InterPro" id="IPR050351">
    <property type="entry name" value="BphY/WalK/GraS-like"/>
</dbReference>
<dbReference type="SMART" id="SM00304">
    <property type="entry name" value="HAMP"/>
    <property type="match status" value="1"/>
</dbReference>
<evidence type="ECO:0000256" key="6">
    <source>
        <dbReference type="ARBA" id="ARBA00022679"/>
    </source>
</evidence>
<protein>
    <recommendedName>
        <fullName evidence="3">histidine kinase</fullName>
        <ecNumber evidence="3">2.7.13.3</ecNumber>
    </recommendedName>
</protein>
<feature type="transmembrane region" description="Helical" evidence="12">
    <location>
        <begin position="164"/>
        <end position="186"/>
    </location>
</feature>
<keyword evidence="11 12" id="KW-0472">Membrane</keyword>
<evidence type="ECO:0000256" key="1">
    <source>
        <dbReference type="ARBA" id="ARBA00000085"/>
    </source>
</evidence>
<dbReference type="GO" id="GO:0005524">
    <property type="term" value="F:ATP binding"/>
    <property type="evidence" value="ECO:0007669"/>
    <property type="project" value="UniProtKB-KW"/>
</dbReference>
<evidence type="ECO:0000256" key="2">
    <source>
        <dbReference type="ARBA" id="ARBA00004236"/>
    </source>
</evidence>
<keyword evidence="8" id="KW-0418">Kinase</keyword>
<evidence type="ECO:0000313" key="16">
    <source>
        <dbReference type="Proteomes" id="UP000696931"/>
    </source>
</evidence>
<dbReference type="PROSITE" id="PS50109">
    <property type="entry name" value="HIS_KIN"/>
    <property type="match status" value="1"/>
</dbReference>
<keyword evidence="9" id="KW-0067">ATP-binding</keyword>
<dbReference type="CDD" id="cd00082">
    <property type="entry name" value="HisKA"/>
    <property type="match status" value="1"/>
</dbReference>
<evidence type="ECO:0000256" key="4">
    <source>
        <dbReference type="ARBA" id="ARBA00022475"/>
    </source>
</evidence>
<dbReference type="SUPFAM" id="SSF55874">
    <property type="entry name" value="ATPase domain of HSP90 chaperone/DNA topoisomerase II/histidine kinase"/>
    <property type="match status" value="1"/>
</dbReference>
<dbReference type="Proteomes" id="UP000696931">
    <property type="component" value="Unassembled WGS sequence"/>
</dbReference>
<dbReference type="EC" id="2.7.13.3" evidence="3"/>
<evidence type="ECO:0000256" key="10">
    <source>
        <dbReference type="ARBA" id="ARBA00023012"/>
    </source>
</evidence>
<dbReference type="Gene3D" id="1.10.287.130">
    <property type="match status" value="1"/>
</dbReference>
<feature type="domain" description="Histidine kinase" evidence="13">
    <location>
        <begin position="366"/>
        <end position="581"/>
    </location>
</feature>
<dbReference type="CDD" id="cd16922">
    <property type="entry name" value="HATPase_EvgS-ArcB-TorS-like"/>
    <property type="match status" value="1"/>
</dbReference>
<dbReference type="Pfam" id="PF00512">
    <property type="entry name" value="HisKA"/>
    <property type="match status" value="1"/>
</dbReference>
<evidence type="ECO:0000256" key="12">
    <source>
        <dbReference type="SAM" id="Phobius"/>
    </source>
</evidence>
<dbReference type="InterPro" id="IPR003661">
    <property type="entry name" value="HisK_dim/P_dom"/>
</dbReference>
<dbReference type="Gene3D" id="3.30.565.10">
    <property type="entry name" value="Histidine kinase-like ATPase, C-terminal domain"/>
    <property type="match status" value="1"/>
</dbReference>
<keyword evidence="6" id="KW-0808">Transferase</keyword>
<evidence type="ECO:0000313" key="15">
    <source>
        <dbReference type="EMBL" id="MBI5170302.1"/>
    </source>
</evidence>
<dbReference type="Gene3D" id="6.10.340.10">
    <property type="match status" value="1"/>
</dbReference>
<dbReference type="InterPro" id="IPR005467">
    <property type="entry name" value="His_kinase_dom"/>
</dbReference>
<dbReference type="GO" id="GO:0030295">
    <property type="term" value="F:protein kinase activator activity"/>
    <property type="evidence" value="ECO:0007669"/>
    <property type="project" value="TreeGrafter"/>
</dbReference>
<keyword evidence="12" id="KW-1133">Transmembrane helix</keyword>
<dbReference type="Pfam" id="PF00672">
    <property type="entry name" value="HAMP"/>
    <property type="match status" value="1"/>
</dbReference>
<evidence type="ECO:0000256" key="8">
    <source>
        <dbReference type="ARBA" id="ARBA00022777"/>
    </source>
</evidence>
<dbReference type="SUPFAM" id="SSF47384">
    <property type="entry name" value="Homodimeric domain of signal transducing histidine kinase"/>
    <property type="match status" value="1"/>
</dbReference>
<sequence>MLQSLRARLFLATSLVLLVAMAGLLFSLSRVERAWLSDRNADALARSAREVALVLERTREASPDTLAAVLAAADSASGCRVTLIAADGRVVADSRADAGSLENHGDRPEVVAALAGRIGMDVRHSHSLGVDLQYVAVPALRPSPWAVVRVAEPLEIVRALDRSLLRVSALAVVSVLLASFVLAFWVSNRFAARVRALETVASRIGSGEEGARALELPSDELGRLGAALNRMSGELRARLRALEHERDEREHILAHMTDGVAMLDAGNHVVHGNASFAELLGAVAPAMPGMPFSEVARSPELEDLLARARVAPGVVEADLRLWSPRQRFVRAVATRPDRERGEVLLVLHDLTEVERVDRIRQDFVANVSHELRTPLTSLRGYAETLLDGGLQDEARREGFVRVIRDQAERLQALVDDLLSLAELERPEAGLRAERLDLRVLLARQVAVFRAAAERSGLSLELEGGGELELSADRARLEQVIANLLDNAVKYTERGGVTVRAGGDARMVWCEVEDTGPGIPHDDQPRVFERFYRVDKARSRDKGGTGLGLSIVKHIVALHGGEVALRSEPGAGSVFRFELPRG</sequence>
<feature type="domain" description="HAMP" evidence="14">
    <location>
        <begin position="188"/>
        <end position="240"/>
    </location>
</feature>
<dbReference type="Pfam" id="PF02518">
    <property type="entry name" value="HATPase_c"/>
    <property type="match status" value="1"/>
</dbReference>
<keyword evidence="10" id="KW-0902">Two-component regulatory system</keyword>